<evidence type="ECO:0000259" key="1">
    <source>
        <dbReference type="PROSITE" id="PS51819"/>
    </source>
</evidence>
<keyword evidence="3" id="KW-1185">Reference proteome</keyword>
<dbReference type="InterPro" id="IPR004360">
    <property type="entry name" value="Glyas_Fos-R_dOase_dom"/>
</dbReference>
<dbReference type="InterPro" id="IPR037523">
    <property type="entry name" value="VOC_core"/>
</dbReference>
<dbReference type="AlphaFoldDB" id="A0A2U1V2C3"/>
<organism evidence="2 3">
    <name type="scientific">Teichococcus aestuarii</name>
    <dbReference type="NCBI Taxonomy" id="568898"/>
    <lineage>
        <taxon>Bacteria</taxon>
        <taxon>Pseudomonadati</taxon>
        <taxon>Pseudomonadota</taxon>
        <taxon>Alphaproteobacteria</taxon>
        <taxon>Acetobacterales</taxon>
        <taxon>Roseomonadaceae</taxon>
        <taxon>Roseomonas</taxon>
    </lineage>
</organism>
<dbReference type="PROSITE" id="PS51819">
    <property type="entry name" value="VOC"/>
    <property type="match status" value="1"/>
</dbReference>
<feature type="domain" description="VOC" evidence="1">
    <location>
        <begin position="11"/>
        <end position="135"/>
    </location>
</feature>
<accession>A0A2U1V2C3</accession>
<evidence type="ECO:0000313" key="3">
    <source>
        <dbReference type="Proteomes" id="UP000245048"/>
    </source>
</evidence>
<reference evidence="3" key="1">
    <citation type="submission" date="2017-10" db="EMBL/GenBank/DDBJ databases">
        <authorList>
            <person name="Toshchakov S.V."/>
            <person name="Goeva M.A."/>
        </authorList>
    </citation>
    <scope>NUCLEOTIDE SEQUENCE [LARGE SCALE GENOMIC DNA]</scope>
    <source>
        <strain evidence="3">JR1/69-1-13</strain>
    </source>
</reference>
<dbReference type="Gene3D" id="3.10.180.10">
    <property type="entry name" value="2,3-Dihydroxybiphenyl 1,2-Dioxygenase, domain 1"/>
    <property type="match status" value="1"/>
</dbReference>
<dbReference type="RefSeq" id="WP_109517625.1">
    <property type="nucleotide sequence ID" value="NZ_PDOA01000009.1"/>
</dbReference>
<dbReference type="SUPFAM" id="SSF54593">
    <property type="entry name" value="Glyoxalase/Bleomycin resistance protein/Dihydroxybiphenyl dioxygenase"/>
    <property type="match status" value="1"/>
</dbReference>
<dbReference type="Proteomes" id="UP000245048">
    <property type="component" value="Unassembled WGS sequence"/>
</dbReference>
<evidence type="ECO:0000313" key="2">
    <source>
        <dbReference type="EMBL" id="PWC28058.1"/>
    </source>
</evidence>
<name>A0A2U1V2C3_9PROT</name>
<gene>
    <name evidence="2" type="ORF">CR165_13970</name>
</gene>
<proteinExistence type="predicted"/>
<sequence length="141" mass="15033">MTALRPAVPGKLLETALYVRDLRATRWFYEHILGLECLRATDTFCALGIGPGVLLLFRRGSAAAATETPGGHIPGHDAGGRQHIALGVAAETLPAWREWLALNVVAVEGAVSWPGGGHSLFLRDPEGHLVELATPGLWPGR</sequence>
<dbReference type="Pfam" id="PF00903">
    <property type="entry name" value="Glyoxalase"/>
    <property type="match status" value="1"/>
</dbReference>
<comment type="caution">
    <text evidence="2">The sequence shown here is derived from an EMBL/GenBank/DDBJ whole genome shotgun (WGS) entry which is preliminary data.</text>
</comment>
<dbReference type="OrthoDB" id="9798430at2"/>
<dbReference type="EMBL" id="PDOA01000009">
    <property type="protein sequence ID" value="PWC28058.1"/>
    <property type="molecule type" value="Genomic_DNA"/>
</dbReference>
<dbReference type="InterPro" id="IPR029068">
    <property type="entry name" value="Glyas_Bleomycin-R_OHBP_Dase"/>
</dbReference>
<protein>
    <submittedName>
        <fullName evidence="2">Glyoxalase</fullName>
    </submittedName>
</protein>